<dbReference type="InterPro" id="IPR012433">
    <property type="entry name" value="Imm11"/>
</dbReference>
<proteinExistence type="predicted"/>
<evidence type="ECO:0000259" key="1">
    <source>
        <dbReference type="Pfam" id="PF07791"/>
    </source>
</evidence>
<dbReference type="KEGG" id="xac:XAC3322"/>
<evidence type="ECO:0000313" key="3">
    <source>
        <dbReference type="Proteomes" id="UP000000576"/>
    </source>
</evidence>
<dbReference type="Proteomes" id="UP000000576">
    <property type="component" value="Chromosome"/>
</dbReference>
<evidence type="ECO:0000313" key="2">
    <source>
        <dbReference type="EMBL" id="AAM38165.1"/>
    </source>
</evidence>
<feature type="domain" description="Immunity MXAN-0049 protein" evidence="1">
    <location>
        <begin position="30"/>
        <end position="225"/>
    </location>
</feature>
<dbReference type="EMBL" id="AE008923">
    <property type="protein sequence ID" value="AAM38165.1"/>
    <property type="molecule type" value="Genomic_DNA"/>
</dbReference>
<sequence>MKVSFSASREADGMFRMESTNAGQPKPGEFFILEAGKINGPTNGVVFENLDRLLSPPRLILLPEGGGFPPLRETPRLVYNPSKGPPPLDLEPGFSGYWLVSERLQQVMATVDPHAFAFAEVDYRLADGSAGPRHFLCDVVQQIDALDEVASQLFVDTTEPFVNGKFYDLTGGASVTFDRQRLGDAHVFKTPYTGAVFCDRVFKDAVTAAGMATDTDADGLWLIDASDI</sequence>
<reference evidence="2 3" key="1">
    <citation type="journal article" date="2002" name="Nature">
        <title>Comparison of the genomes of two Xanthomonas pathogens with differing host specificities.</title>
        <authorList>
            <person name="da Silva A.C."/>
            <person name="Ferro J.A."/>
            <person name="Reinach F.C."/>
            <person name="Farah C.S."/>
            <person name="Furlan L.R."/>
            <person name="Quaggio R.B."/>
            <person name="Monteiro-Vitorello C.B."/>
            <person name="Van Sluys M.A."/>
            <person name="Almeida N.F."/>
            <person name="Alves L.M."/>
            <person name="do Amaral A.M."/>
            <person name="Bertolini M.C."/>
            <person name="Camargo L.E."/>
            <person name="Camarotte G."/>
            <person name="Cannavan F."/>
            <person name="Cardozo J."/>
            <person name="Chambergo F."/>
            <person name="Ciapina L.P."/>
            <person name="Cicarelli R.M."/>
            <person name="Coutinho L.L."/>
            <person name="Cursino-Santos J.R."/>
            <person name="El-Dorry H."/>
            <person name="Faria J.B."/>
            <person name="Ferreira A.J."/>
            <person name="Ferreira R.C."/>
            <person name="Ferro M.I."/>
            <person name="Formighieri E.F."/>
            <person name="Franco M.C."/>
            <person name="Greggio C.C."/>
            <person name="Gruber A."/>
            <person name="Katsuyama A.M."/>
            <person name="Kishi L.T."/>
            <person name="Leite R.P."/>
            <person name="Lemos E.G."/>
            <person name="Lemos M.V."/>
            <person name="Locali E.C."/>
            <person name="Machado M.A."/>
            <person name="Madeira A.M."/>
            <person name="Martinez-Rossi N.M."/>
            <person name="Martins E.C."/>
            <person name="Meidanis J."/>
            <person name="Menck C.F."/>
            <person name="Miyaki C.Y."/>
            <person name="Moon D.H."/>
            <person name="Moreira L.M."/>
            <person name="Novo M.T."/>
            <person name="Okura V.K."/>
            <person name="Oliveira M.C."/>
            <person name="Oliveira V.R."/>
            <person name="Pereira H.A."/>
            <person name="Rossi A."/>
            <person name="Sena J.A."/>
            <person name="Silva C."/>
            <person name="de Souza R.F."/>
            <person name="Spinola L.A."/>
            <person name="Takita M.A."/>
            <person name="Tamura R.E."/>
            <person name="Teixeira E.C."/>
            <person name="Tezza R.I."/>
            <person name="Trindade dos Santos M."/>
            <person name="Truffi D."/>
            <person name="Tsai S.M."/>
            <person name="White F.F."/>
            <person name="Setubal J.C."/>
            <person name="Kitajima J.P."/>
        </authorList>
    </citation>
    <scope>NUCLEOTIDE SEQUENCE [LARGE SCALE GENOMIC DNA]</scope>
    <source>
        <strain evidence="2 3">306</strain>
    </source>
</reference>
<dbReference type="AlphaFoldDB" id="A0AAI7ZHJ6"/>
<organism evidence="2 3">
    <name type="scientific">Xanthomonas axonopodis pv. citri (strain 306)</name>
    <dbReference type="NCBI Taxonomy" id="190486"/>
    <lineage>
        <taxon>Bacteria</taxon>
        <taxon>Pseudomonadati</taxon>
        <taxon>Pseudomonadota</taxon>
        <taxon>Gammaproteobacteria</taxon>
        <taxon>Lysobacterales</taxon>
        <taxon>Lysobacteraceae</taxon>
        <taxon>Xanthomonas</taxon>
    </lineage>
</organism>
<dbReference type="Pfam" id="PF07791">
    <property type="entry name" value="Imm11"/>
    <property type="match status" value="1"/>
</dbReference>
<name>A0AAI7ZHJ6_XANAC</name>
<gene>
    <name evidence="2" type="ordered locus">XAC3322</name>
</gene>
<accession>A0AAI7ZHJ6</accession>
<protein>
    <recommendedName>
        <fullName evidence="1">Immunity MXAN-0049 protein domain-containing protein</fullName>
    </recommendedName>
</protein>